<dbReference type="Pfam" id="PF14602">
    <property type="entry name" value="Hexapep_2"/>
    <property type="match status" value="1"/>
</dbReference>
<name>A0A1C2G811_LIMRT</name>
<dbReference type="Pfam" id="PF00132">
    <property type="entry name" value="Hexapep"/>
    <property type="match status" value="1"/>
</dbReference>
<dbReference type="PANTHER" id="PTHR23416">
    <property type="entry name" value="SIALIC ACID SYNTHASE-RELATED"/>
    <property type="match status" value="1"/>
</dbReference>
<dbReference type="SUPFAM" id="SSF51161">
    <property type="entry name" value="Trimeric LpxA-like enzymes"/>
    <property type="match status" value="1"/>
</dbReference>
<evidence type="ECO:0000256" key="1">
    <source>
        <dbReference type="ARBA" id="ARBA00007274"/>
    </source>
</evidence>
<dbReference type="AlphaFoldDB" id="A0A1C2G811"/>
<protein>
    <submittedName>
        <fullName evidence="4">Acetyltransferase</fullName>
    </submittedName>
</protein>
<dbReference type="InterPro" id="IPR001451">
    <property type="entry name" value="Hexapep"/>
</dbReference>
<dbReference type="Proteomes" id="UP000095141">
    <property type="component" value="Unassembled WGS sequence"/>
</dbReference>
<dbReference type="InterPro" id="IPR011004">
    <property type="entry name" value="Trimer_LpxA-like_sf"/>
</dbReference>
<dbReference type="PROSITE" id="PS00101">
    <property type="entry name" value="HEXAPEP_TRANSFERASES"/>
    <property type="match status" value="1"/>
</dbReference>
<evidence type="ECO:0000256" key="2">
    <source>
        <dbReference type="ARBA" id="ARBA00022679"/>
    </source>
</evidence>
<reference evidence="4 5" key="1">
    <citation type="submission" date="2016-08" db="EMBL/GenBank/DDBJ databases">
        <title>Probiotic bacterium isolated from chicken gut.</title>
        <authorList>
            <person name="Levy J.L."/>
            <person name="Hassan H.M."/>
            <person name="Mendoza M.A."/>
        </authorList>
    </citation>
    <scope>NUCLEOTIDE SEQUENCE [LARGE SCALE GENOMIC DNA]</scope>
    <source>
        <strain evidence="4 5">P43</strain>
    </source>
</reference>
<dbReference type="EMBL" id="MCNS01000009">
    <property type="protein sequence ID" value="OCX47586.1"/>
    <property type="molecule type" value="Genomic_DNA"/>
</dbReference>
<proteinExistence type="inferred from homology"/>
<dbReference type="PANTHER" id="PTHR23416:SF23">
    <property type="entry name" value="ACETYLTRANSFERASE C18B11.09C-RELATED"/>
    <property type="match status" value="1"/>
</dbReference>
<dbReference type="InterPro" id="IPR051159">
    <property type="entry name" value="Hexapeptide_acetyltransf"/>
</dbReference>
<dbReference type="GO" id="GO:0008374">
    <property type="term" value="F:O-acyltransferase activity"/>
    <property type="evidence" value="ECO:0007669"/>
    <property type="project" value="TreeGrafter"/>
</dbReference>
<gene>
    <name evidence="4" type="ORF">BFD03_05835</name>
</gene>
<keyword evidence="2 4" id="KW-0808">Transferase</keyword>
<organism evidence="4 5">
    <name type="scientific">Limosilactobacillus reuteri</name>
    <name type="common">Lactobacillus reuteri</name>
    <dbReference type="NCBI Taxonomy" id="1598"/>
    <lineage>
        <taxon>Bacteria</taxon>
        <taxon>Bacillati</taxon>
        <taxon>Bacillota</taxon>
        <taxon>Bacilli</taxon>
        <taxon>Lactobacillales</taxon>
        <taxon>Lactobacillaceae</taxon>
        <taxon>Limosilactobacillus</taxon>
    </lineage>
</organism>
<dbReference type="Gene3D" id="2.160.10.10">
    <property type="entry name" value="Hexapeptide repeat proteins"/>
    <property type="match status" value="1"/>
</dbReference>
<evidence type="ECO:0000313" key="5">
    <source>
        <dbReference type="Proteomes" id="UP000095141"/>
    </source>
</evidence>
<evidence type="ECO:0000256" key="3">
    <source>
        <dbReference type="ARBA" id="ARBA00022737"/>
    </source>
</evidence>
<evidence type="ECO:0000313" key="4">
    <source>
        <dbReference type="EMBL" id="OCX47586.1"/>
    </source>
</evidence>
<accession>A0A1C2G811</accession>
<comment type="caution">
    <text evidence="4">The sequence shown here is derived from an EMBL/GenBank/DDBJ whole genome shotgun (WGS) entry which is preliminary data.</text>
</comment>
<comment type="similarity">
    <text evidence="1">Belongs to the transferase hexapeptide repeat family.</text>
</comment>
<sequence length="204" mass="21984">MEMKEIRTEELATITATALKNQDLLQQLNSRPASQREIRHVLNDVTGQKIDDSVEIRLPIRSDYGANLKIGKQVFINSGAMFTDLGGIELEDKVLVGPNVTIISVNHSLDPEKRHGVELKAVLIKENAWLGANATILPGATVGENAVVAAGAVVSKDVPADTVVAGVPAKVIKKSEANNMSFGYITPLSANVERQRITLKIVRA</sequence>
<dbReference type="InterPro" id="IPR018357">
    <property type="entry name" value="Hexapep_transf_CS"/>
</dbReference>
<keyword evidence="3" id="KW-0677">Repeat</keyword>